<name>A0AAV2GN05_9ROSI</name>
<dbReference type="Proteomes" id="UP001497516">
    <property type="component" value="Chromosome 9"/>
</dbReference>
<dbReference type="AlphaFoldDB" id="A0AAV2GN05"/>
<sequence>MGEGDVLDGVCLKGMKIGCSSGRISRNRERDLGDGRAWGGGVMGEAVDDREVDGRMLRALGFKGYGDILFELALAVGRGGGEAECRRSEDGGG</sequence>
<reference evidence="1 2" key="1">
    <citation type="submission" date="2024-04" db="EMBL/GenBank/DDBJ databases">
        <authorList>
            <person name="Fracassetti M."/>
        </authorList>
    </citation>
    <scope>NUCLEOTIDE SEQUENCE [LARGE SCALE GENOMIC DNA]</scope>
</reference>
<protein>
    <submittedName>
        <fullName evidence="1">Uncharacterized protein</fullName>
    </submittedName>
</protein>
<evidence type="ECO:0000313" key="2">
    <source>
        <dbReference type="Proteomes" id="UP001497516"/>
    </source>
</evidence>
<keyword evidence="2" id="KW-1185">Reference proteome</keyword>
<dbReference type="EMBL" id="OZ034822">
    <property type="protein sequence ID" value="CAL1411098.1"/>
    <property type="molecule type" value="Genomic_DNA"/>
</dbReference>
<evidence type="ECO:0000313" key="1">
    <source>
        <dbReference type="EMBL" id="CAL1411098.1"/>
    </source>
</evidence>
<accession>A0AAV2GN05</accession>
<gene>
    <name evidence="1" type="ORF">LTRI10_LOCUS50474</name>
</gene>
<organism evidence="1 2">
    <name type="scientific">Linum trigynum</name>
    <dbReference type="NCBI Taxonomy" id="586398"/>
    <lineage>
        <taxon>Eukaryota</taxon>
        <taxon>Viridiplantae</taxon>
        <taxon>Streptophyta</taxon>
        <taxon>Embryophyta</taxon>
        <taxon>Tracheophyta</taxon>
        <taxon>Spermatophyta</taxon>
        <taxon>Magnoliopsida</taxon>
        <taxon>eudicotyledons</taxon>
        <taxon>Gunneridae</taxon>
        <taxon>Pentapetalae</taxon>
        <taxon>rosids</taxon>
        <taxon>fabids</taxon>
        <taxon>Malpighiales</taxon>
        <taxon>Linaceae</taxon>
        <taxon>Linum</taxon>
    </lineage>
</organism>
<proteinExistence type="predicted"/>